<accession>A0A1I0AK67</accession>
<dbReference type="RefSeq" id="WP_092477115.1">
    <property type="nucleotide sequence ID" value="NZ_FOHN01000005.1"/>
</dbReference>
<dbReference type="PANTHER" id="PTHR47618">
    <property type="entry name" value="BIFUNCTIONAL OLIGORIBONUCLEASE AND PAP PHOSPHATASE NRNA"/>
    <property type="match status" value="1"/>
</dbReference>
<feature type="domain" description="DHHA1" evidence="2">
    <location>
        <begin position="218"/>
        <end position="318"/>
    </location>
</feature>
<dbReference type="PANTHER" id="PTHR47618:SF1">
    <property type="entry name" value="BIFUNCTIONAL OLIGORIBONUCLEASE AND PAP PHOSPHATASE NRNA"/>
    <property type="match status" value="1"/>
</dbReference>
<dbReference type="InterPro" id="IPR003156">
    <property type="entry name" value="DHHA1_dom"/>
</dbReference>
<dbReference type="Pfam" id="PF01368">
    <property type="entry name" value="DHH"/>
    <property type="match status" value="1"/>
</dbReference>
<dbReference type="EMBL" id="FOHN01000005">
    <property type="protein sequence ID" value="SES93696.1"/>
    <property type="molecule type" value="Genomic_DNA"/>
</dbReference>
<dbReference type="SUPFAM" id="SSF64182">
    <property type="entry name" value="DHH phosphoesterases"/>
    <property type="match status" value="1"/>
</dbReference>
<dbReference type="Proteomes" id="UP000199800">
    <property type="component" value="Unassembled WGS sequence"/>
</dbReference>
<evidence type="ECO:0000313" key="3">
    <source>
        <dbReference type="EMBL" id="SES93696.1"/>
    </source>
</evidence>
<keyword evidence="4" id="KW-1185">Reference proteome</keyword>
<dbReference type="InterPro" id="IPR051319">
    <property type="entry name" value="Oligoribo/pAp-PDE_c-di-AMP_PDE"/>
</dbReference>
<dbReference type="InterPro" id="IPR001667">
    <property type="entry name" value="DDH_dom"/>
</dbReference>
<name>A0A1I0AK67_9FIRM</name>
<evidence type="ECO:0000259" key="2">
    <source>
        <dbReference type="Pfam" id="PF02272"/>
    </source>
</evidence>
<evidence type="ECO:0000259" key="1">
    <source>
        <dbReference type="Pfam" id="PF01368"/>
    </source>
</evidence>
<evidence type="ECO:0000313" key="4">
    <source>
        <dbReference type="Proteomes" id="UP000199800"/>
    </source>
</evidence>
<feature type="domain" description="DDH" evidence="1">
    <location>
        <begin position="14"/>
        <end position="155"/>
    </location>
</feature>
<sequence length="325" mass="36221">MRTIFESMEHAAAIGIGGHVRPDGDCVGSCLALCYYLKKKYPNKKVDVYLEYVQDEFLFLPNSSLVKQTIDGSEKPVYDLFFALDSGDLDRLGFSEPLFHNAGRTVNIDHHITNQGFADINFIKPEASSTCEVLMDLLERDLLDTDLATCLYLGMIHDTGVFKHSNTTRHTMELAAVLISYDVPFSKIIDETFYQKTYLQNQILGRCLLESFMVLEGKCVVSYVKKETMDFYGAGSKDLDGVVDQLRVTKGVEVAILIHETGPLVHKVSMRSNHDVDVSAVAKQYGGGGHVKAAGCTVYGTIYDVINNITVHIEEQLKKLDTLRS</sequence>
<organism evidence="3 4">
    <name type="scientific">[Clostridium] polysaccharolyticum</name>
    <dbReference type="NCBI Taxonomy" id="29364"/>
    <lineage>
        <taxon>Bacteria</taxon>
        <taxon>Bacillati</taxon>
        <taxon>Bacillota</taxon>
        <taxon>Clostridia</taxon>
        <taxon>Lachnospirales</taxon>
        <taxon>Lachnospiraceae</taxon>
    </lineage>
</organism>
<dbReference type="Gene3D" id="3.90.1640.10">
    <property type="entry name" value="inorganic pyrophosphatase (n-terminal core)"/>
    <property type="match status" value="1"/>
</dbReference>
<proteinExistence type="predicted"/>
<dbReference type="Gene3D" id="3.10.310.30">
    <property type="match status" value="1"/>
</dbReference>
<dbReference type="GO" id="GO:0003676">
    <property type="term" value="F:nucleic acid binding"/>
    <property type="evidence" value="ECO:0007669"/>
    <property type="project" value="InterPro"/>
</dbReference>
<dbReference type="AlphaFoldDB" id="A0A1I0AK67"/>
<dbReference type="InterPro" id="IPR038763">
    <property type="entry name" value="DHH_sf"/>
</dbReference>
<dbReference type="Pfam" id="PF02272">
    <property type="entry name" value="DHHA1"/>
    <property type="match status" value="1"/>
</dbReference>
<dbReference type="STRING" id="29364.SAMN04487772_105156"/>
<reference evidence="3 4" key="1">
    <citation type="submission" date="2016-10" db="EMBL/GenBank/DDBJ databases">
        <authorList>
            <person name="de Groot N.N."/>
        </authorList>
    </citation>
    <scope>NUCLEOTIDE SEQUENCE [LARGE SCALE GENOMIC DNA]</scope>
    <source>
        <strain evidence="3 4">DSM 1801</strain>
    </source>
</reference>
<protein>
    <submittedName>
        <fullName evidence="3">Phosphoesterase RecJ domain-containing protein</fullName>
    </submittedName>
</protein>
<dbReference type="OrthoDB" id="9803668at2"/>
<gene>
    <name evidence="3" type="ORF">SAMN04487772_105156</name>
</gene>